<keyword evidence="3" id="KW-1185">Reference proteome</keyword>
<evidence type="ECO:0000256" key="1">
    <source>
        <dbReference type="SAM" id="MobiDB-lite"/>
    </source>
</evidence>
<organism evidence="2 3">
    <name type="scientific">Croceicoccus mobilis</name>
    <dbReference type="NCBI Taxonomy" id="1703339"/>
    <lineage>
        <taxon>Bacteria</taxon>
        <taxon>Pseudomonadati</taxon>
        <taxon>Pseudomonadota</taxon>
        <taxon>Alphaproteobacteria</taxon>
        <taxon>Sphingomonadales</taxon>
        <taxon>Erythrobacteraceae</taxon>
        <taxon>Croceicoccus</taxon>
    </lineage>
</organism>
<reference evidence="2" key="1">
    <citation type="journal article" date="2014" name="Int. J. Syst. Evol. Microbiol.">
        <title>Complete genome sequence of Corynebacterium casei LMG S-19264T (=DSM 44701T), isolated from a smear-ripened cheese.</title>
        <authorList>
            <consortium name="US DOE Joint Genome Institute (JGI-PGF)"/>
            <person name="Walter F."/>
            <person name="Albersmeier A."/>
            <person name="Kalinowski J."/>
            <person name="Ruckert C."/>
        </authorList>
    </citation>
    <scope>NUCLEOTIDE SEQUENCE</scope>
    <source>
        <strain evidence="2">CGMCC 1.15360</strain>
    </source>
</reference>
<dbReference type="EMBL" id="BMIP01000013">
    <property type="protein sequence ID" value="GGD83115.1"/>
    <property type="molecule type" value="Genomic_DNA"/>
</dbReference>
<name>A0A916ZAK7_9SPHN</name>
<evidence type="ECO:0000313" key="3">
    <source>
        <dbReference type="Proteomes" id="UP000612349"/>
    </source>
</evidence>
<protein>
    <submittedName>
        <fullName evidence="2">Uncharacterized protein</fullName>
    </submittedName>
</protein>
<proteinExistence type="predicted"/>
<sequence length="63" mass="7013">MTSQLDDLAKAFSEPSAEEIAFHEDRRRRGLGVGLNEQGELVYQRDINAKSNSKSESSGKSRD</sequence>
<dbReference type="AlphaFoldDB" id="A0A916ZAK7"/>
<gene>
    <name evidence="2" type="ORF">GCM10010990_36480</name>
</gene>
<feature type="region of interest" description="Disordered" evidence="1">
    <location>
        <begin position="1"/>
        <end position="28"/>
    </location>
</feature>
<feature type="region of interest" description="Disordered" evidence="1">
    <location>
        <begin position="44"/>
        <end position="63"/>
    </location>
</feature>
<evidence type="ECO:0000313" key="2">
    <source>
        <dbReference type="EMBL" id="GGD83115.1"/>
    </source>
</evidence>
<reference evidence="2" key="2">
    <citation type="submission" date="2020-09" db="EMBL/GenBank/DDBJ databases">
        <authorList>
            <person name="Sun Q."/>
            <person name="Zhou Y."/>
        </authorList>
    </citation>
    <scope>NUCLEOTIDE SEQUENCE</scope>
    <source>
        <strain evidence="2">CGMCC 1.15360</strain>
    </source>
</reference>
<accession>A0A916ZAK7</accession>
<dbReference type="Proteomes" id="UP000612349">
    <property type="component" value="Unassembled WGS sequence"/>
</dbReference>
<comment type="caution">
    <text evidence="2">The sequence shown here is derived from an EMBL/GenBank/DDBJ whole genome shotgun (WGS) entry which is preliminary data.</text>
</comment>